<sequence>MKLHVFIAINELDVKFWIRNTPKLSLKCTETRNWLWTNHKLANNRQEITIPMSLRLLDKSRDQNVFLVLSPTIESPRLGLSISLRLRLRLTLMVNSFPNQLVNFGQCVY</sequence>
<dbReference type="KEGG" id="vg:5179545"/>
<dbReference type="GeneID" id="5179545"/>
<accession>A2PZR4</accession>
<evidence type="ECO:0000313" key="1">
    <source>
        <dbReference type="EMBL" id="BAF45486.1"/>
    </source>
</evidence>
<name>A2PZR4_9VIRU</name>
<dbReference type="RefSeq" id="YP_001029358.1">
    <property type="nucleotide sequence ID" value="NC_008860.1"/>
</dbReference>
<organism evidence="1 2">
    <name type="scientific">Ichnoviriform fumiferanae</name>
    <dbReference type="NCBI Taxonomy" id="419435"/>
    <lineage>
        <taxon>Viruses</taxon>
        <taxon>Viruses incertae sedis</taxon>
        <taxon>Polydnaviriformidae</taxon>
        <taxon>Ichnoviriform</taxon>
    </lineage>
</organism>
<dbReference type="EMBL" id="AB289927">
    <property type="protein sequence ID" value="BAF45486.1"/>
    <property type="molecule type" value="Genomic_DNA"/>
</dbReference>
<dbReference type="Proteomes" id="UP000203987">
    <property type="component" value="Genome"/>
</dbReference>
<protein>
    <submittedName>
        <fullName evidence="1">GfV-B15-ORF2</fullName>
    </submittedName>
</protein>
<reference evidence="1 2" key="1">
    <citation type="journal article" date="2007" name="J. Virol.">
        <title>Genomic and morphological features of a banchine polydnavirus: comparison with bracoviruses and ichnoviruses.</title>
        <authorList>
            <person name="Lapointe R."/>
            <person name="Tanaka K."/>
            <person name="Barney W.E."/>
            <person name="Whitfield J.B."/>
            <person name="Banks J.C."/>
            <person name="Beliveau C."/>
            <person name="Stoltz D."/>
            <person name="Webb B.A."/>
            <person name="Cusson M."/>
        </authorList>
    </citation>
    <scope>NUCLEOTIDE SEQUENCE [LARGE SCALE GENOMIC DNA]</scope>
</reference>
<proteinExistence type="predicted"/>
<evidence type="ECO:0000313" key="2">
    <source>
        <dbReference type="Proteomes" id="UP000203987"/>
    </source>
</evidence>